<dbReference type="EMBL" id="FPCA01000002">
    <property type="protein sequence ID" value="SFU73159.1"/>
    <property type="molecule type" value="Genomic_DNA"/>
</dbReference>
<reference evidence="3" key="1">
    <citation type="submission" date="2016-10" db="EMBL/GenBank/DDBJ databases">
        <authorList>
            <person name="Varghese N."/>
        </authorList>
    </citation>
    <scope>NUCLEOTIDE SEQUENCE [LARGE SCALE GENOMIC DNA]</scope>
    <source>
        <strain evidence="3">DSM 18820</strain>
    </source>
</reference>
<proteinExistence type="predicted"/>
<keyword evidence="3" id="KW-1185">Reference proteome</keyword>
<protein>
    <submittedName>
        <fullName evidence="2">Uncharacterized protein</fullName>
    </submittedName>
</protein>
<evidence type="ECO:0000313" key="2">
    <source>
        <dbReference type="EMBL" id="SFU73159.1"/>
    </source>
</evidence>
<organism evidence="2 3">
    <name type="scientific">Pontibacter akesuensis</name>
    <dbReference type="NCBI Taxonomy" id="388950"/>
    <lineage>
        <taxon>Bacteria</taxon>
        <taxon>Pseudomonadati</taxon>
        <taxon>Bacteroidota</taxon>
        <taxon>Cytophagia</taxon>
        <taxon>Cytophagales</taxon>
        <taxon>Hymenobacteraceae</taxon>
        <taxon>Pontibacter</taxon>
    </lineage>
</organism>
<evidence type="ECO:0000256" key="1">
    <source>
        <dbReference type="SAM" id="MobiDB-lite"/>
    </source>
</evidence>
<dbReference type="STRING" id="388950.GCA_001611675_01277"/>
<sequence length="59" mass="6479">MKKSIFIMLALGCFTFASCESTESRSEEGMEEVEEGAEEVGGEVEEGAEEVEEGVEREQ</sequence>
<name>A0A1I7IJS0_9BACT</name>
<accession>A0A1I7IJS0</accession>
<feature type="region of interest" description="Disordered" evidence="1">
    <location>
        <begin position="21"/>
        <end position="59"/>
    </location>
</feature>
<gene>
    <name evidence="2" type="ORF">SAMN04487941_2264</name>
</gene>
<dbReference type="RefSeq" id="WP_068837376.1">
    <property type="nucleotide sequence ID" value="NZ_BMXC01000002.1"/>
</dbReference>
<feature type="compositionally biased region" description="Acidic residues" evidence="1">
    <location>
        <begin position="29"/>
        <end position="53"/>
    </location>
</feature>
<evidence type="ECO:0000313" key="3">
    <source>
        <dbReference type="Proteomes" id="UP000182491"/>
    </source>
</evidence>
<dbReference type="PROSITE" id="PS51257">
    <property type="entry name" value="PROKAR_LIPOPROTEIN"/>
    <property type="match status" value="1"/>
</dbReference>
<dbReference type="AlphaFoldDB" id="A0A1I7IJS0"/>
<dbReference type="Proteomes" id="UP000182491">
    <property type="component" value="Unassembled WGS sequence"/>
</dbReference>